<dbReference type="OrthoDB" id="5186at2759"/>
<dbReference type="RefSeq" id="XP_007399418.1">
    <property type="nucleotide sequence ID" value="XM_007399356.1"/>
</dbReference>
<proteinExistence type="predicted"/>
<protein>
    <submittedName>
        <fullName evidence="3">Uncharacterized protein</fullName>
    </submittedName>
</protein>
<evidence type="ECO:0000256" key="2">
    <source>
        <dbReference type="ARBA" id="ARBA00022840"/>
    </source>
</evidence>
<dbReference type="AlphaFoldDB" id="K5VYC4"/>
<dbReference type="InParanoid" id="K5VYC4"/>
<dbReference type="KEGG" id="pco:PHACADRAFT_261854"/>
<reference evidence="3 4" key="1">
    <citation type="journal article" date="2012" name="BMC Genomics">
        <title>Comparative genomics of the white-rot fungi, Phanerochaete carnosa and P. chrysosporium, to elucidate the genetic basis of the distinct wood types they colonize.</title>
        <authorList>
            <person name="Suzuki H."/>
            <person name="MacDonald J."/>
            <person name="Syed K."/>
            <person name="Salamov A."/>
            <person name="Hori C."/>
            <person name="Aerts A."/>
            <person name="Henrissat B."/>
            <person name="Wiebenga A."/>
            <person name="vanKuyk P.A."/>
            <person name="Barry K."/>
            <person name="Lindquist E."/>
            <person name="LaButti K."/>
            <person name="Lapidus A."/>
            <person name="Lucas S."/>
            <person name="Coutinho P."/>
            <person name="Gong Y."/>
            <person name="Samejima M."/>
            <person name="Mahadevan R."/>
            <person name="Abou-Zaid M."/>
            <person name="de Vries R.P."/>
            <person name="Igarashi K."/>
            <person name="Yadav J.S."/>
            <person name="Grigoriev I.V."/>
            <person name="Master E.R."/>
        </authorList>
    </citation>
    <scope>NUCLEOTIDE SEQUENCE [LARGE SCALE GENOMIC DNA]</scope>
    <source>
        <strain evidence="3 4">HHB-10118-sp</strain>
    </source>
</reference>
<dbReference type="STRING" id="650164.K5VYC4"/>
<keyword evidence="4" id="KW-1185">Reference proteome</keyword>
<evidence type="ECO:0000313" key="3">
    <source>
        <dbReference type="EMBL" id="EKM51609.1"/>
    </source>
</evidence>
<dbReference type="Proteomes" id="UP000008370">
    <property type="component" value="Unassembled WGS sequence"/>
</dbReference>
<keyword evidence="2" id="KW-0067">ATP-binding</keyword>
<evidence type="ECO:0000313" key="4">
    <source>
        <dbReference type="Proteomes" id="UP000008370"/>
    </source>
</evidence>
<dbReference type="HOGENOM" id="CLU_276822_0_0_1"/>
<dbReference type="GO" id="GO:0005524">
    <property type="term" value="F:ATP binding"/>
    <property type="evidence" value="ECO:0007669"/>
    <property type="project" value="UniProtKB-KW"/>
</dbReference>
<gene>
    <name evidence="3" type="ORF">PHACADRAFT_261854</name>
</gene>
<dbReference type="GO" id="GO:0030687">
    <property type="term" value="C:preribosome, large subunit precursor"/>
    <property type="evidence" value="ECO:0007669"/>
    <property type="project" value="TreeGrafter"/>
</dbReference>
<dbReference type="PANTHER" id="PTHR48103:SF2">
    <property type="entry name" value="MIDASIN"/>
    <property type="match status" value="1"/>
</dbReference>
<accession>K5VYC4</accession>
<dbReference type="EMBL" id="JH930476">
    <property type="protein sequence ID" value="EKM51609.1"/>
    <property type="molecule type" value="Genomic_DNA"/>
</dbReference>
<keyword evidence="1" id="KW-0547">Nucleotide-binding</keyword>
<dbReference type="PANTHER" id="PTHR48103">
    <property type="entry name" value="MIDASIN-RELATED"/>
    <property type="match status" value="1"/>
</dbReference>
<dbReference type="GeneID" id="18918106"/>
<dbReference type="GO" id="GO:0005634">
    <property type="term" value="C:nucleus"/>
    <property type="evidence" value="ECO:0007669"/>
    <property type="project" value="TreeGrafter"/>
</dbReference>
<sequence length="964" mass="108756">MSDDSVFALLPSIVVRLTHTKHAGLCSAIQSHLRSSIAKLHHFQEVQAPHLIVSECWVAFGRFLLHLFVPDTPIDPAGLKRCSDEYWTRERAIIESQLDLHKAFARRTHGHESSGTIHYLESLLSDMQPVENDPRSSQSRADLGRLHMFWSEVDQFISQVLSAQKISSYLAIAASGDPAASMREQVLQKSLATFCQRLRAVYPDFADVNAPLQHALLAMRLGLRISIAAHHSNPAVRNPNVPLHSALLAFPSVQSAELLRAHSSTMPASNSSFTVVLTRLCAISYEVQLSGDVENYLMGIERIYEQALGLWLVDQSRAEEAERQAQSLYRRKDDGSLNEAEEEEEDFLSIFPEFEDILDSDGAETQQKTLKRKTLVDSSTTAALFAIHQELFLAAGSRLTAAATRFLNERRSLVVTLVESEMATWADTVDADSLPFQARFLHDRLSALSHIPRLSGGPYDFYFDENIPEAKKAVQTMRALMQRLEAVIREWPEQMVLQHLKNRCEVIMNFSLHSPLAKILSALEHLLANIDDWEMYTNRDNSLKAHQQAIIAVVVDWRRLELSSWQGLLDSQARAFEAGISDWWFRLYDTSIRGVLKLAEDGADDTGRSDAITEFLDKLVPLLDEFMVSSPLGQFVSRLRLVDSMQIYADKLANYLGDARGSALQRVHKVLSNTAKYYDQFEVKVTESLSKQRKVLEKDIRDFIKLASWKDVNIHALKQSAQKTHRQLYKVIRKFRELLRQPVLPLLESATSRTAVASSGENFGPSATLQATYPLPGPIFPVVSDASQPAHLQKIDRTFRNFDTLVCNRLISFVQAHDAHTAGDLAEDIISVSKSLESVTIPTNLDTARRTKLAKNLLNRKRKAWSDLLKELKRAGFSANVKPEILQQNHSKRHLREQPVLASSAREYGAVAKSEDYLHRVSGLLPQLRQALSDHHPDLSTRELQRALMHIEHNFSICLRTRSS</sequence>
<name>K5VYC4_PHACS</name>
<dbReference type="GO" id="GO:0000055">
    <property type="term" value="P:ribosomal large subunit export from nucleus"/>
    <property type="evidence" value="ECO:0007669"/>
    <property type="project" value="TreeGrafter"/>
</dbReference>
<dbReference type="GO" id="GO:0000027">
    <property type="term" value="P:ribosomal large subunit assembly"/>
    <property type="evidence" value="ECO:0007669"/>
    <property type="project" value="TreeGrafter"/>
</dbReference>
<organism evidence="3 4">
    <name type="scientific">Phanerochaete carnosa (strain HHB-10118-sp)</name>
    <name type="common">White-rot fungus</name>
    <name type="synonym">Peniophora carnosa</name>
    <dbReference type="NCBI Taxonomy" id="650164"/>
    <lineage>
        <taxon>Eukaryota</taxon>
        <taxon>Fungi</taxon>
        <taxon>Dikarya</taxon>
        <taxon>Basidiomycota</taxon>
        <taxon>Agaricomycotina</taxon>
        <taxon>Agaricomycetes</taxon>
        <taxon>Polyporales</taxon>
        <taxon>Phanerochaetaceae</taxon>
        <taxon>Phanerochaete</taxon>
    </lineage>
</organism>
<evidence type="ECO:0000256" key="1">
    <source>
        <dbReference type="ARBA" id="ARBA00022741"/>
    </source>
</evidence>